<keyword evidence="1" id="KW-0472">Membrane</keyword>
<feature type="transmembrane region" description="Helical" evidence="1">
    <location>
        <begin position="20"/>
        <end position="37"/>
    </location>
</feature>
<evidence type="ECO:0000256" key="1">
    <source>
        <dbReference type="SAM" id="Phobius"/>
    </source>
</evidence>
<evidence type="ECO:0000313" key="2">
    <source>
        <dbReference type="EMBL" id="DAF61887.1"/>
    </source>
</evidence>
<protein>
    <submittedName>
        <fullName evidence="2">Uncharacterized protein</fullName>
    </submittedName>
</protein>
<name>A0A8S5TFX5_9CAUD</name>
<organism evidence="2">
    <name type="scientific">Siphoviridae sp. ctP0x5</name>
    <dbReference type="NCBI Taxonomy" id="2827863"/>
    <lineage>
        <taxon>Viruses</taxon>
        <taxon>Duplodnaviria</taxon>
        <taxon>Heunggongvirae</taxon>
        <taxon>Uroviricota</taxon>
        <taxon>Caudoviricetes</taxon>
    </lineage>
</organism>
<sequence>MRYDRKGFDFGDFEITKREILASISIIAVMILFGILISSKISEHQMDENEIYNKAVKIESQEMFQYGMDTNVGNAFVYGDLKAVDTVTYPEISGEYMYVEKVKERYTKHTRRVAHTRTVNGKSKTYYTTETYWTWDRVGSEDIKCKEISFCGVNFASNKIDLPGTDYIDTIKESSHVRYKYYGVGTEYKGTIFTDLRDKTISDNTSFYNNSTIDETIERLESDFPIIIFWIFWVILIGGMVFGFYYLDNRWLD</sequence>
<feature type="transmembrane region" description="Helical" evidence="1">
    <location>
        <begin position="227"/>
        <end position="247"/>
    </location>
</feature>
<proteinExistence type="predicted"/>
<keyword evidence="1" id="KW-0812">Transmembrane</keyword>
<reference evidence="2" key="1">
    <citation type="journal article" date="2021" name="Proc. Natl. Acad. Sci. U.S.A.">
        <title>A Catalog of Tens of Thousands of Viruses from Human Metagenomes Reveals Hidden Associations with Chronic Diseases.</title>
        <authorList>
            <person name="Tisza M.J."/>
            <person name="Buck C.B."/>
        </authorList>
    </citation>
    <scope>NUCLEOTIDE SEQUENCE</scope>
    <source>
        <strain evidence="2">CtP0x5</strain>
    </source>
</reference>
<accession>A0A8S5TFX5</accession>
<keyword evidence="1" id="KW-1133">Transmembrane helix</keyword>
<dbReference type="EMBL" id="BK032818">
    <property type="protein sequence ID" value="DAF61887.1"/>
    <property type="molecule type" value="Genomic_DNA"/>
</dbReference>